<proteinExistence type="predicted"/>
<keyword evidence="3" id="KW-1185">Reference proteome</keyword>
<feature type="transmembrane region" description="Helical" evidence="1">
    <location>
        <begin position="62"/>
        <end position="86"/>
    </location>
</feature>
<dbReference type="Proteomes" id="UP000192247">
    <property type="component" value="Unassembled WGS sequence"/>
</dbReference>
<feature type="transmembrane region" description="Helical" evidence="1">
    <location>
        <begin position="30"/>
        <end position="50"/>
    </location>
</feature>
<keyword evidence="1" id="KW-0812">Transmembrane</keyword>
<gene>
    <name evidence="2" type="ORF">BIW11_05041</name>
</gene>
<dbReference type="EMBL" id="MNPL01033547">
    <property type="protein sequence ID" value="OQR66152.1"/>
    <property type="molecule type" value="Genomic_DNA"/>
</dbReference>
<keyword evidence="1" id="KW-1133">Transmembrane helix</keyword>
<name>A0A1V9WYC0_9ACAR</name>
<protein>
    <submittedName>
        <fullName evidence="2">Low affinity cationic amino acid transporter 2-like</fullName>
    </submittedName>
</protein>
<reference evidence="2 3" key="1">
    <citation type="journal article" date="2017" name="Gigascience">
        <title>Draft genome of the honey bee ectoparasitic mite, Tropilaelaps mercedesae, is shaped by the parasitic life history.</title>
        <authorList>
            <person name="Dong X."/>
            <person name="Armstrong S.D."/>
            <person name="Xia D."/>
            <person name="Makepeace B.L."/>
            <person name="Darby A.C."/>
            <person name="Kadowaki T."/>
        </authorList>
    </citation>
    <scope>NUCLEOTIDE SEQUENCE [LARGE SCALE GENOMIC DNA]</scope>
    <source>
        <strain evidence="2">Wuxi-XJTLU</strain>
    </source>
</reference>
<accession>A0A1V9WYC0</accession>
<organism evidence="2 3">
    <name type="scientific">Tropilaelaps mercedesae</name>
    <dbReference type="NCBI Taxonomy" id="418985"/>
    <lineage>
        <taxon>Eukaryota</taxon>
        <taxon>Metazoa</taxon>
        <taxon>Ecdysozoa</taxon>
        <taxon>Arthropoda</taxon>
        <taxon>Chelicerata</taxon>
        <taxon>Arachnida</taxon>
        <taxon>Acari</taxon>
        <taxon>Parasitiformes</taxon>
        <taxon>Mesostigmata</taxon>
        <taxon>Gamasina</taxon>
        <taxon>Dermanyssoidea</taxon>
        <taxon>Laelapidae</taxon>
        <taxon>Tropilaelaps</taxon>
    </lineage>
</organism>
<feature type="transmembrane region" description="Helical" evidence="1">
    <location>
        <begin position="336"/>
        <end position="356"/>
    </location>
</feature>
<keyword evidence="1" id="KW-0472">Membrane</keyword>
<dbReference type="AlphaFoldDB" id="A0A1V9WYC0"/>
<evidence type="ECO:0000313" key="3">
    <source>
        <dbReference type="Proteomes" id="UP000192247"/>
    </source>
</evidence>
<dbReference type="InParanoid" id="A0A1V9WYC0"/>
<evidence type="ECO:0000313" key="2">
    <source>
        <dbReference type="EMBL" id="OQR66152.1"/>
    </source>
</evidence>
<sequence length="467" mass="51071">MRDWALLQASVSLSSPPKEGCDFDYDPVTGGGFSAALLLVPCAVLVALWLRLGDTAHARAWLSTLLLGITVLAACTYLFVAMLLWFSPAEPMPPPGGILGASLASALFGQASYHESTGLMTGAALCLSMFLAPQFSIEGFPLAPVSPRRNGAFANRLNSKQNRYGWVGSQHLQLQRTAQQLPRFNAMASKRADEIRRPRDLPCIAAFSAFLNFFVAFALIAMMCGLRQRGLNAPTTLLQNDLVDAPNGTVPLFVFHSVVNQQKQNAAYANFVITVLSALGLTILAVLNMADFSVMISSLADDGLLPSAVRRLKGLPLAAASSAAGAILLRPAQLAIAMAAGPLLLNAIICLCVLAMRSCTRNGEDQRHRPAVFSYNLITGECQATDRHVRIRYAQSFFFSWLRQNRPEEKRRNNALASRRLPPIRFNAHVEVRAEVPKAALRMAKRLYCPRRRNAADRHPFCPNWQI</sequence>
<feature type="transmembrane region" description="Helical" evidence="1">
    <location>
        <begin position="204"/>
        <end position="226"/>
    </location>
</feature>
<feature type="transmembrane region" description="Helical" evidence="1">
    <location>
        <begin position="267"/>
        <end position="290"/>
    </location>
</feature>
<evidence type="ECO:0000256" key="1">
    <source>
        <dbReference type="SAM" id="Phobius"/>
    </source>
</evidence>
<dbReference type="OrthoDB" id="6507024at2759"/>
<comment type="caution">
    <text evidence="2">The sequence shown here is derived from an EMBL/GenBank/DDBJ whole genome shotgun (WGS) entry which is preliminary data.</text>
</comment>